<dbReference type="NCBIfam" id="TIGR01951">
    <property type="entry name" value="nusB"/>
    <property type="match status" value="1"/>
</dbReference>
<comment type="similarity">
    <text evidence="1 6">Belongs to the NusB family.</text>
</comment>
<dbReference type="PANTHER" id="PTHR11078">
    <property type="entry name" value="N UTILIZATION SUBSTANCE PROTEIN B-RELATED"/>
    <property type="match status" value="1"/>
</dbReference>
<dbReference type="PANTHER" id="PTHR11078:SF3">
    <property type="entry name" value="ANTITERMINATION NUSB DOMAIN-CONTAINING PROTEIN"/>
    <property type="match status" value="1"/>
</dbReference>
<dbReference type="Pfam" id="PF01029">
    <property type="entry name" value="NusB"/>
    <property type="match status" value="1"/>
</dbReference>
<keyword evidence="2 6" id="KW-0889">Transcription antitermination</keyword>
<proteinExistence type="inferred from homology"/>
<name>A0ABT6N9J6_9FIRM</name>
<comment type="function">
    <text evidence="6">Involved in transcription antitermination. Required for transcription of ribosomal RNA (rRNA) genes. Binds specifically to the boxA antiterminator sequence of the ribosomal RNA (rrn) operons.</text>
</comment>
<reference evidence="8 9" key="1">
    <citation type="submission" date="2023-04" db="EMBL/GenBank/DDBJ databases">
        <title>Fusibacter bizertensis strain WBS, isolated from littoral bottom sediments of the Arctic seas - biochemical and genomic analysis.</title>
        <authorList>
            <person name="Brioukhanov A.L."/>
        </authorList>
    </citation>
    <scope>NUCLEOTIDE SEQUENCE [LARGE SCALE GENOMIC DNA]</scope>
    <source>
        <strain evidence="8 9">WBS</strain>
    </source>
</reference>
<organism evidence="8 9">
    <name type="scientific">Fusibacter bizertensis</name>
    <dbReference type="NCBI Taxonomy" id="1488331"/>
    <lineage>
        <taxon>Bacteria</taxon>
        <taxon>Bacillati</taxon>
        <taxon>Bacillota</taxon>
        <taxon>Clostridia</taxon>
        <taxon>Eubacteriales</taxon>
        <taxon>Eubacteriales Family XII. Incertae Sedis</taxon>
        <taxon>Fusibacter</taxon>
    </lineage>
</organism>
<protein>
    <recommendedName>
        <fullName evidence="6">Transcription antitermination protein NusB</fullName>
    </recommendedName>
    <alternativeName>
        <fullName evidence="6">Antitermination factor NusB</fullName>
    </alternativeName>
</protein>
<keyword evidence="9" id="KW-1185">Reference proteome</keyword>
<keyword evidence="5 6" id="KW-0804">Transcription</keyword>
<evidence type="ECO:0000313" key="8">
    <source>
        <dbReference type="EMBL" id="MDH8677082.1"/>
    </source>
</evidence>
<sequence>MNRIRSREVAMELLYQMEIQKEYSVDKLFSHYEEILDEAYIRSILNLWIEHREEIENKITEHLKGWKLDRLAKIDLAILRLGITEMLYDQSIPQKVSINEAVNLAKKYVDDKSGKFINGVLSHFADKE</sequence>
<dbReference type="RefSeq" id="WP_281092878.1">
    <property type="nucleotide sequence ID" value="NZ_JARYZI010000001.1"/>
</dbReference>
<dbReference type="HAMAP" id="MF_00073">
    <property type="entry name" value="NusB"/>
    <property type="match status" value="1"/>
</dbReference>
<dbReference type="EMBL" id="JARYZI010000001">
    <property type="protein sequence ID" value="MDH8677082.1"/>
    <property type="molecule type" value="Genomic_DNA"/>
</dbReference>
<evidence type="ECO:0000256" key="5">
    <source>
        <dbReference type="ARBA" id="ARBA00023163"/>
    </source>
</evidence>
<dbReference type="InterPro" id="IPR035926">
    <property type="entry name" value="NusB-like_sf"/>
</dbReference>
<dbReference type="SUPFAM" id="SSF48013">
    <property type="entry name" value="NusB-like"/>
    <property type="match status" value="1"/>
</dbReference>
<dbReference type="InterPro" id="IPR011605">
    <property type="entry name" value="NusB_fam"/>
</dbReference>
<evidence type="ECO:0000256" key="4">
    <source>
        <dbReference type="ARBA" id="ARBA00023015"/>
    </source>
</evidence>
<dbReference type="Proteomes" id="UP001158045">
    <property type="component" value="Unassembled WGS sequence"/>
</dbReference>
<comment type="caution">
    <text evidence="8">The sequence shown here is derived from an EMBL/GenBank/DDBJ whole genome shotgun (WGS) entry which is preliminary data.</text>
</comment>
<feature type="domain" description="NusB/RsmB/TIM44" evidence="7">
    <location>
        <begin position="5"/>
        <end position="125"/>
    </location>
</feature>
<keyword evidence="3 6" id="KW-0694">RNA-binding</keyword>
<evidence type="ECO:0000256" key="6">
    <source>
        <dbReference type="HAMAP-Rule" id="MF_00073"/>
    </source>
</evidence>
<evidence type="ECO:0000259" key="7">
    <source>
        <dbReference type="Pfam" id="PF01029"/>
    </source>
</evidence>
<evidence type="ECO:0000256" key="1">
    <source>
        <dbReference type="ARBA" id="ARBA00005952"/>
    </source>
</evidence>
<evidence type="ECO:0000256" key="2">
    <source>
        <dbReference type="ARBA" id="ARBA00022814"/>
    </source>
</evidence>
<accession>A0ABT6N9J6</accession>
<dbReference type="Gene3D" id="1.10.940.10">
    <property type="entry name" value="NusB-like"/>
    <property type="match status" value="1"/>
</dbReference>
<evidence type="ECO:0000256" key="3">
    <source>
        <dbReference type="ARBA" id="ARBA00022884"/>
    </source>
</evidence>
<keyword evidence="4 6" id="KW-0805">Transcription regulation</keyword>
<evidence type="ECO:0000313" key="9">
    <source>
        <dbReference type="Proteomes" id="UP001158045"/>
    </source>
</evidence>
<gene>
    <name evidence="6 8" type="primary">nusB</name>
    <name evidence="8" type="ORF">QE109_02920</name>
</gene>
<dbReference type="InterPro" id="IPR006027">
    <property type="entry name" value="NusB_RsmB_TIM44"/>
</dbReference>